<proteinExistence type="predicted"/>
<dbReference type="EMBL" id="CAJNDS010002334">
    <property type="protein sequence ID" value="CAE7437403.1"/>
    <property type="molecule type" value="Genomic_DNA"/>
</dbReference>
<comment type="caution">
    <text evidence="1">The sequence shown here is derived from an EMBL/GenBank/DDBJ whole genome shotgun (WGS) entry which is preliminary data.</text>
</comment>
<dbReference type="Proteomes" id="UP000604046">
    <property type="component" value="Unassembled WGS sequence"/>
</dbReference>
<evidence type="ECO:0000313" key="2">
    <source>
        <dbReference type="Proteomes" id="UP000604046"/>
    </source>
</evidence>
<sequence length="201" mass="21581">MALLDEAFALDTAPHALPAVRLASRCGRPRRDVTERGAPSALASAVTALMAGVAAKRRKDAARATAMRARAAAALDEPLFSEEAWSDDVPSELRVQDLEVGQELVGIVVKVLEELRAHLSWPRGDMGGYELGWLVGKLVKVVKLGQVAEACVRSAALCVLRAGADAKLLRTKARSSVEDLKGLRPVDFRRRLDLLGIPVSL</sequence>
<evidence type="ECO:0000313" key="1">
    <source>
        <dbReference type="EMBL" id="CAE7437403.1"/>
    </source>
</evidence>
<organism evidence="1 2">
    <name type="scientific">Symbiodinium natans</name>
    <dbReference type="NCBI Taxonomy" id="878477"/>
    <lineage>
        <taxon>Eukaryota</taxon>
        <taxon>Sar</taxon>
        <taxon>Alveolata</taxon>
        <taxon>Dinophyceae</taxon>
        <taxon>Suessiales</taxon>
        <taxon>Symbiodiniaceae</taxon>
        <taxon>Symbiodinium</taxon>
    </lineage>
</organism>
<protein>
    <submittedName>
        <fullName evidence="1">YpfD protein</fullName>
    </submittedName>
</protein>
<keyword evidence="2" id="KW-1185">Reference proteome</keyword>
<gene>
    <name evidence="1" type="primary">ypfD</name>
    <name evidence="1" type="ORF">SNAT2548_LOCUS23769</name>
</gene>
<dbReference type="AlphaFoldDB" id="A0A812REL4"/>
<accession>A0A812REL4</accession>
<name>A0A812REL4_9DINO</name>
<reference evidence="1" key="1">
    <citation type="submission" date="2021-02" db="EMBL/GenBank/DDBJ databases">
        <authorList>
            <person name="Dougan E. K."/>
            <person name="Rhodes N."/>
            <person name="Thang M."/>
            <person name="Chan C."/>
        </authorList>
    </citation>
    <scope>NUCLEOTIDE SEQUENCE</scope>
</reference>